<organism evidence="5 6">
    <name type="scientific">Huso huso</name>
    <name type="common">Beluga</name>
    <name type="synonym">Acipenser huso</name>
    <dbReference type="NCBI Taxonomy" id="61971"/>
    <lineage>
        <taxon>Eukaryota</taxon>
        <taxon>Metazoa</taxon>
        <taxon>Chordata</taxon>
        <taxon>Craniata</taxon>
        <taxon>Vertebrata</taxon>
        <taxon>Euteleostomi</taxon>
        <taxon>Actinopterygii</taxon>
        <taxon>Chondrostei</taxon>
        <taxon>Acipenseriformes</taxon>
        <taxon>Acipenseridae</taxon>
        <taxon>Huso</taxon>
    </lineage>
</organism>
<dbReference type="InterPro" id="IPR028127">
    <property type="entry name" value="Ripply_fam"/>
</dbReference>
<dbReference type="PANTHER" id="PTHR16770">
    <property type="entry name" value="PROTEIN RIPPLY-LIKE"/>
    <property type="match status" value="1"/>
</dbReference>
<accession>A0ABR0ZW48</accession>
<evidence type="ECO:0000313" key="6">
    <source>
        <dbReference type="Proteomes" id="UP001369086"/>
    </source>
</evidence>
<proteinExistence type="inferred from homology"/>
<protein>
    <submittedName>
        <fullName evidence="5">Protein ripply2-like</fullName>
    </submittedName>
</protein>
<reference evidence="5 6" key="1">
    <citation type="submission" date="2021-05" db="EMBL/GenBank/DDBJ databases">
        <authorList>
            <person name="Zahm M."/>
            <person name="Klopp C."/>
            <person name="Cabau C."/>
            <person name="Kuhl H."/>
            <person name="Suciu R."/>
            <person name="Ciorpac M."/>
            <person name="Holostenco D."/>
            <person name="Gessner J."/>
            <person name="Wuertz S."/>
            <person name="Hohne C."/>
            <person name="Stock M."/>
            <person name="Gislard M."/>
            <person name="Lluch J."/>
            <person name="Milhes M."/>
            <person name="Lampietro C."/>
            <person name="Lopez Roques C."/>
            <person name="Donnadieu C."/>
            <person name="Du K."/>
            <person name="Schartl M."/>
            <person name="Guiguen Y."/>
        </authorList>
    </citation>
    <scope>NUCLEOTIDE SEQUENCE [LARGE SCALE GENOMIC DNA]</scope>
    <source>
        <strain evidence="5">Hh-F2</strain>
        <tissue evidence="5">Blood</tissue>
    </source>
</reference>
<keyword evidence="3" id="KW-0217">Developmental protein</keyword>
<keyword evidence="4" id="KW-0539">Nucleus</keyword>
<dbReference type="EMBL" id="JAHFZB010000006">
    <property type="protein sequence ID" value="KAK6488620.1"/>
    <property type="molecule type" value="Genomic_DNA"/>
</dbReference>
<dbReference type="Pfam" id="PF14998">
    <property type="entry name" value="Ripply"/>
    <property type="match status" value="1"/>
</dbReference>
<evidence type="ECO:0000256" key="2">
    <source>
        <dbReference type="ARBA" id="ARBA00006944"/>
    </source>
</evidence>
<comment type="caution">
    <text evidence="5">The sequence shown here is derived from an EMBL/GenBank/DDBJ whole genome shotgun (WGS) entry which is preliminary data.</text>
</comment>
<gene>
    <name evidence="5" type="ORF">HHUSO_G7487</name>
</gene>
<evidence type="ECO:0000256" key="3">
    <source>
        <dbReference type="ARBA" id="ARBA00022473"/>
    </source>
</evidence>
<name>A0ABR0ZW48_HUSHU</name>
<evidence type="ECO:0000256" key="4">
    <source>
        <dbReference type="ARBA" id="ARBA00023242"/>
    </source>
</evidence>
<comment type="similarity">
    <text evidence="2">Belongs to the ripply family.</text>
</comment>
<evidence type="ECO:0000313" key="5">
    <source>
        <dbReference type="EMBL" id="KAK6488620.1"/>
    </source>
</evidence>
<sequence length="120" mass="14020">MQHNYIKTKTGLTNNGFPLVQQSADRSNGLWRPWAVQKDSQRNHRRLHSLPYVKPKESVELSAVKHMKTVTYTHPVKLFWPKSKCYDYLYQEAEALLRNYPVQATISFCEDSDSEEESDS</sequence>
<dbReference type="PANTHER" id="PTHR16770:SF3">
    <property type="entry name" value="PROTEIN RIPPLY2"/>
    <property type="match status" value="1"/>
</dbReference>
<dbReference type="Proteomes" id="UP001369086">
    <property type="component" value="Unassembled WGS sequence"/>
</dbReference>
<comment type="subcellular location">
    <subcellularLocation>
        <location evidence="1">Nucleus</location>
    </subcellularLocation>
</comment>
<keyword evidence="6" id="KW-1185">Reference proteome</keyword>
<evidence type="ECO:0000256" key="1">
    <source>
        <dbReference type="ARBA" id="ARBA00004123"/>
    </source>
</evidence>